<gene>
    <name evidence="2" type="ORF">PCANC_22674</name>
</gene>
<feature type="compositionally biased region" description="Pro residues" evidence="1">
    <location>
        <begin position="1"/>
        <end position="12"/>
    </location>
</feature>
<evidence type="ECO:0000256" key="1">
    <source>
        <dbReference type="SAM" id="MobiDB-lite"/>
    </source>
</evidence>
<dbReference type="Proteomes" id="UP000235388">
    <property type="component" value="Unassembled WGS sequence"/>
</dbReference>
<organism evidence="2 3">
    <name type="scientific">Puccinia coronata f. sp. avenae</name>
    <dbReference type="NCBI Taxonomy" id="200324"/>
    <lineage>
        <taxon>Eukaryota</taxon>
        <taxon>Fungi</taxon>
        <taxon>Dikarya</taxon>
        <taxon>Basidiomycota</taxon>
        <taxon>Pucciniomycotina</taxon>
        <taxon>Pucciniomycetes</taxon>
        <taxon>Pucciniales</taxon>
        <taxon>Pucciniaceae</taxon>
        <taxon>Puccinia</taxon>
    </lineage>
</organism>
<dbReference type="AlphaFoldDB" id="A0A2N5TVL5"/>
<comment type="caution">
    <text evidence="2">The sequence shown here is derived from an EMBL/GenBank/DDBJ whole genome shotgun (WGS) entry which is preliminary data.</text>
</comment>
<protein>
    <submittedName>
        <fullName evidence="2">Uncharacterized protein</fullName>
    </submittedName>
</protein>
<feature type="compositionally biased region" description="Polar residues" evidence="1">
    <location>
        <begin position="347"/>
        <end position="366"/>
    </location>
</feature>
<evidence type="ECO:0000313" key="2">
    <source>
        <dbReference type="EMBL" id="PLW29524.1"/>
    </source>
</evidence>
<feature type="compositionally biased region" description="Low complexity" evidence="1">
    <location>
        <begin position="198"/>
        <end position="221"/>
    </location>
</feature>
<evidence type="ECO:0000313" key="3">
    <source>
        <dbReference type="Proteomes" id="UP000235388"/>
    </source>
</evidence>
<name>A0A2N5TVL5_9BASI</name>
<keyword evidence="3" id="KW-1185">Reference proteome</keyword>
<feature type="region of interest" description="Disordered" evidence="1">
    <location>
        <begin position="1"/>
        <end position="21"/>
    </location>
</feature>
<feature type="compositionally biased region" description="Low complexity" evidence="1">
    <location>
        <begin position="244"/>
        <end position="254"/>
    </location>
</feature>
<reference evidence="2 3" key="1">
    <citation type="submission" date="2017-11" db="EMBL/GenBank/DDBJ databases">
        <title>De novo assembly and phasing of dikaryotic genomes from two isolates of Puccinia coronata f. sp. avenae, the causal agent of oat crown rust.</title>
        <authorList>
            <person name="Miller M.E."/>
            <person name="Zhang Y."/>
            <person name="Omidvar V."/>
            <person name="Sperschneider J."/>
            <person name="Schwessinger B."/>
            <person name="Raley C."/>
            <person name="Palmer J.M."/>
            <person name="Garnica D."/>
            <person name="Upadhyaya N."/>
            <person name="Rathjen J."/>
            <person name="Taylor J.M."/>
            <person name="Park R.F."/>
            <person name="Dodds P.N."/>
            <person name="Hirsch C.D."/>
            <person name="Kianian S.F."/>
            <person name="Figueroa M."/>
        </authorList>
    </citation>
    <scope>NUCLEOTIDE SEQUENCE [LARGE SCALE GENOMIC DNA]</scope>
    <source>
        <strain evidence="2">12NC29</strain>
    </source>
</reference>
<feature type="region of interest" description="Disordered" evidence="1">
    <location>
        <begin position="187"/>
        <end position="256"/>
    </location>
</feature>
<sequence length="379" mass="41288">MPPPSHPHPSPSSRPTHHEPRRRHQLVIHLVRHHQEPRLHKCAPSQTEKNGMLAVHALKPKKRIRRIGIFSSLVLAVPLLFGNGHGHCKLSKLAPTLDPSQPVASCVVCINASLKARLSWKPHGVQYTLSYMRALQLLHPPVTIRLLPVLFTSLPQSVPISHSVTRPYPFLELIHFRSTLPGLLPLTLTLPPRPPSTRPQTTAATSPPSSMPSSAPLTSSTADPLPPSPTLAIGPDPRYPLLPPTTNISSSSPPRILAHPPSLKISLLASSRIIREDGTSTRNKLACWSGNPLSLVSSQSLATPFYSTSWDGHFGPQAFHAIRQQNLIRPLHQSHCVVLGGFSELHTPSNKRPASMPSNNNLSVPFSPNPHLAASRSVC</sequence>
<accession>A0A2N5TVL5</accession>
<dbReference type="EMBL" id="PGCJ01000407">
    <property type="protein sequence ID" value="PLW29524.1"/>
    <property type="molecule type" value="Genomic_DNA"/>
</dbReference>
<proteinExistence type="predicted"/>
<feature type="region of interest" description="Disordered" evidence="1">
    <location>
        <begin position="347"/>
        <end position="368"/>
    </location>
</feature>